<dbReference type="PANTHER" id="PTHR42648">
    <property type="entry name" value="TRANSPOSASE, PUTATIVE-RELATED"/>
    <property type="match status" value="1"/>
</dbReference>
<evidence type="ECO:0000256" key="5">
    <source>
        <dbReference type="ARBA" id="ARBA00022842"/>
    </source>
</evidence>
<name>A0A4Y1QTP7_PRUDU</name>
<keyword evidence="8" id="KW-0548">Nucleotidyltransferase</keyword>
<keyword evidence="2" id="KW-0479">Metal-binding</keyword>
<keyword evidence="6" id="KW-0229">DNA integration</keyword>
<dbReference type="SUPFAM" id="SSF53098">
    <property type="entry name" value="Ribonuclease H-like"/>
    <property type="match status" value="1"/>
</dbReference>
<dbReference type="InterPro" id="IPR012337">
    <property type="entry name" value="RNaseH-like_sf"/>
</dbReference>
<dbReference type="InterPro" id="IPR001584">
    <property type="entry name" value="Integrase_cat-core"/>
</dbReference>
<accession>A0A4Y1QTP7</accession>
<dbReference type="GO" id="GO:0006310">
    <property type="term" value="P:DNA recombination"/>
    <property type="evidence" value="ECO:0007669"/>
    <property type="project" value="UniProtKB-KW"/>
</dbReference>
<reference evidence="11" key="1">
    <citation type="journal article" date="2019" name="Science">
        <title>Mutation of a bHLH transcription factor allowed almond domestication.</title>
        <authorList>
            <person name="Sanchez-Perez R."/>
            <person name="Pavan S."/>
            <person name="Mazzeo R."/>
            <person name="Moldovan C."/>
            <person name="Aiese Cigliano R."/>
            <person name="Del Cueto J."/>
            <person name="Ricciardi F."/>
            <person name="Lotti C."/>
            <person name="Ricciardi L."/>
            <person name="Dicenta F."/>
            <person name="Lopez-Marques R.L."/>
            <person name="Lindberg Moller B."/>
        </authorList>
    </citation>
    <scope>NUCLEOTIDE SEQUENCE</scope>
</reference>
<keyword evidence="7" id="KW-0695">RNA-directed DNA polymerase</keyword>
<dbReference type="GO" id="GO:0003887">
    <property type="term" value="F:DNA-directed DNA polymerase activity"/>
    <property type="evidence" value="ECO:0007669"/>
    <property type="project" value="UniProtKB-KW"/>
</dbReference>
<dbReference type="GO" id="GO:0015074">
    <property type="term" value="P:DNA integration"/>
    <property type="evidence" value="ECO:0007669"/>
    <property type="project" value="UniProtKB-KW"/>
</dbReference>
<evidence type="ECO:0000256" key="9">
    <source>
        <dbReference type="ARBA" id="ARBA00023172"/>
    </source>
</evidence>
<dbReference type="Gene3D" id="3.30.420.10">
    <property type="entry name" value="Ribonuclease H-like superfamily/Ribonuclease H"/>
    <property type="match status" value="1"/>
</dbReference>
<dbReference type="PANTHER" id="PTHR42648:SF11">
    <property type="entry name" value="TRANSPOSON TY4-P GAG-POL POLYPROTEIN"/>
    <property type="match status" value="1"/>
</dbReference>
<dbReference type="GO" id="GO:0003676">
    <property type="term" value="F:nucleic acid binding"/>
    <property type="evidence" value="ECO:0007669"/>
    <property type="project" value="InterPro"/>
</dbReference>
<dbReference type="GO" id="GO:0016787">
    <property type="term" value="F:hydrolase activity"/>
    <property type="evidence" value="ECO:0007669"/>
    <property type="project" value="UniProtKB-KW"/>
</dbReference>
<evidence type="ECO:0000256" key="2">
    <source>
        <dbReference type="ARBA" id="ARBA00022723"/>
    </source>
</evidence>
<keyword evidence="1" id="KW-0540">Nuclease</keyword>
<evidence type="ECO:0000259" key="10">
    <source>
        <dbReference type="PROSITE" id="PS50994"/>
    </source>
</evidence>
<keyword evidence="9" id="KW-0233">DNA recombination</keyword>
<evidence type="ECO:0000256" key="7">
    <source>
        <dbReference type="ARBA" id="ARBA00022918"/>
    </source>
</evidence>
<organism evidence="11">
    <name type="scientific">Prunus dulcis</name>
    <name type="common">Almond</name>
    <name type="synonym">Amygdalus dulcis</name>
    <dbReference type="NCBI Taxonomy" id="3755"/>
    <lineage>
        <taxon>Eukaryota</taxon>
        <taxon>Viridiplantae</taxon>
        <taxon>Streptophyta</taxon>
        <taxon>Embryophyta</taxon>
        <taxon>Tracheophyta</taxon>
        <taxon>Spermatophyta</taxon>
        <taxon>Magnoliopsida</taxon>
        <taxon>eudicotyledons</taxon>
        <taxon>Gunneridae</taxon>
        <taxon>Pentapetalae</taxon>
        <taxon>rosids</taxon>
        <taxon>fabids</taxon>
        <taxon>Rosales</taxon>
        <taxon>Rosaceae</taxon>
        <taxon>Amygdaloideae</taxon>
        <taxon>Amygdaleae</taxon>
        <taxon>Prunus</taxon>
    </lineage>
</organism>
<evidence type="ECO:0000256" key="1">
    <source>
        <dbReference type="ARBA" id="ARBA00022722"/>
    </source>
</evidence>
<evidence type="ECO:0000313" key="11">
    <source>
        <dbReference type="EMBL" id="BBG95253.1"/>
    </source>
</evidence>
<evidence type="ECO:0000256" key="8">
    <source>
        <dbReference type="ARBA" id="ARBA00022932"/>
    </source>
</evidence>
<keyword evidence="4" id="KW-0378">Hydrolase</keyword>
<evidence type="ECO:0000256" key="4">
    <source>
        <dbReference type="ARBA" id="ARBA00022801"/>
    </source>
</evidence>
<dbReference type="GO" id="GO:0004519">
    <property type="term" value="F:endonuclease activity"/>
    <property type="evidence" value="ECO:0007669"/>
    <property type="project" value="UniProtKB-KW"/>
</dbReference>
<dbReference type="InterPro" id="IPR036397">
    <property type="entry name" value="RNaseH_sf"/>
</dbReference>
<keyword evidence="3" id="KW-0255">Endonuclease</keyword>
<proteinExistence type="predicted"/>
<keyword evidence="5" id="KW-0460">Magnesium</keyword>
<dbReference type="InterPro" id="IPR039537">
    <property type="entry name" value="Retrotran_Ty1/copia-like"/>
</dbReference>
<dbReference type="GO" id="GO:0046872">
    <property type="term" value="F:metal ion binding"/>
    <property type="evidence" value="ECO:0007669"/>
    <property type="project" value="UniProtKB-KW"/>
</dbReference>
<feature type="domain" description="Integrase catalytic" evidence="10">
    <location>
        <begin position="1"/>
        <end position="122"/>
    </location>
</feature>
<sequence length="122" mass="13954">MPDLKTHEKIRHRNGYAGCITYSYRLQQFVVVSLIKSRMAVSKTSNNFGCGIVFYARVKVFRTDNGGEYVNHTLTHFFRDQGIIHQTTTLFTPQQNGVSEREKGSELKSFGMENLGRKEACE</sequence>
<dbReference type="PROSITE" id="PS50994">
    <property type="entry name" value="INTEGRASE"/>
    <property type="match status" value="1"/>
</dbReference>
<keyword evidence="8" id="KW-0239">DNA-directed DNA polymerase</keyword>
<protein>
    <submittedName>
        <fullName evidence="11">HXXXD-type acyl-transferase family protein</fullName>
    </submittedName>
</protein>
<evidence type="ECO:0000256" key="6">
    <source>
        <dbReference type="ARBA" id="ARBA00022908"/>
    </source>
</evidence>
<dbReference type="GO" id="GO:0003964">
    <property type="term" value="F:RNA-directed DNA polymerase activity"/>
    <property type="evidence" value="ECO:0007669"/>
    <property type="project" value="UniProtKB-KW"/>
</dbReference>
<dbReference type="EMBL" id="AP019297">
    <property type="protein sequence ID" value="BBG95253.1"/>
    <property type="molecule type" value="Genomic_DNA"/>
</dbReference>
<evidence type="ECO:0000256" key="3">
    <source>
        <dbReference type="ARBA" id="ARBA00022759"/>
    </source>
</evidence>
<keyword evidence="11" id="KW-0808">Transferase</keyword>
<gene>
    <name evidence="11" type="ORF">Prudu_003740</name>
</gene>
<dbReference type="AlphaFoldDB" id="A0A4Y1QTP7"/>